<organism evidence="1">
    <name type="scientific">Desulfobacca acetoxidans</name>
    <dbReference type="NCBI Taxonomy" id="60893"/>
    <lineage>
        <taxon>Bacteria</taxon>
        <taxon>Pseudomonadati</taxon>
        <taxon>Thermodesulfobacteriota</taxon>
        <taxon>Desulfobaccia</taxon>
        <taxon>Desulfobaccales</taxon>
        <taxon>Desulfobaccaceae</taxon>
        <taxon>Desulfobacca</taxon>
    </lineage>
</organism>
<reference evidence="1" key="1">
    <citation type="journal article" date="2020" name="mSystems">
        <title>Genome- and Community-Level Interaction Insights into Carbon Utilization and Element Cycling Functions of Hydrothermarchaeota in Hydrothermal Sediment.</title>
        <authorList>
            <person name="Zhou Z."/>
            <person name="Liu Y."/>
            <person name="Xu W."/>
            <person name="Pan J."/>
            <person name="Luo Z.H."/>
            <person name="Li M."/>
        </authorList>
    </citation>
    <scope>NUCLEOTIDE SEQUENCE [LARGE SCALE GENOMIC DNA]</scope>
    <source>
        <strain evidence="1">SpSt-853</strain>
    </source>
</reference>
<evidence type="ECO:0000313" key="1">
    <source>
        <dbReference type="EMBL" id="HGZ10739.1"/>
    </source>
</evidence>
<gene>
    <name evidence="1" type="ORF">ENW48_00800</name>
</gene>
<dbReference type="EMBL" id="DTKJ01000009">
    <property type="protein sequence ID" value="HGZ10739.1"/>
    <property type="molecule type" value="Genomic_DNA"/>
</dbReference>
<name>A0A7C5EL30_9BACT</name>
<dbReference type="AlphaFoldDB" id="A0A7C5EL30"/>
<protein>
    <submittedName>
        <fullName evidence="1">Uncharacterized protein</fullName>
    </submittedName>
</protein>
<comment type="caution">
    <text evidence="1">The sequence shown here is derived from an EMBL/GenBank/DDBJ whole genome shotgun (WGS) entry which is preliminary data.</text>
</comment>
<proteinExistence type="predicted"/>
<accession>A0A7C5EL30</accession>
<sequence length="146" mass="16643">MPNRRKNAKHPVIKTGLYSHLEKWDIDKRTKVYRALDEARRGLLGMFPQGPTPAICLLVDRILFKGLKLSIYERMEIKGGDTGGPGTEERYLKMSNSLREDLRLLTNLAAQQAPEREVPNLEEYLQAIRRAGKAPQVMIIKGENDD</sequence>